<protein>
    <submittedName>
        <fullName evidence="1">Uncharacterized protein</fullName>
    </submittedName>
</protein>
<dbReference type="EMBL" id="CM026433">
    <property type="protein sequence ID" value="KAG0553429.1"/>
    <property type="molecule type" value="Genomic_DNA"/>
</dbReference>
<dbReference type="Proteomes" id="UP000822688">
    <property type="component" value="Chromosome 12"/>
</dbReference>
<reference evidence="1" key="1">
    <citation type="submission" date="2020-06" db="EMBL/GenBank/DDBJ databases">
        <title>WGS assembly of Ceratodon purpureus strain R40.</title>
        <authorList>
            <person name="Carey S.B."/>
            <person name="Jenkins J."/>
            <person name="Shu S."/>
            <person name="Lovell J.T."/>
            <person name="Sreedasyam A."/>
            <person name="Maumus F."/>
            <person name="Tiley G.P."/>
            <person name="Fernandez-Pozo N."/>
            <person name="Barry K."/>
            <person name="Chen C."/>
            <person name="Wang M."/>
            <person name="Lipzen A."/>
            <person name="Daum C."/>
            <person name="Saski C.A."/>
            <person name="Payton A.C."/>
            <person name="Mcbreen J.C."/>
            <person name="Conrad R.E."/>
            <person name="Kollar L.M."/>
            <person name="Olsson S."/>
            <person name="Huttunen S."/>
            <person name="Landis J.B."/>
            <person name="Wickett N.J."/>
            <person name="Johnson M.G."/>
            <person name="Rensing S.A."/>
            <person name="Grimwood J."/>
            <person name="Schmutz J."/>
            <person name="Mcdaniel S.F."/>
        </authorList>
    </citation>
    <scope>NUCLEOTIDE SEQUENCE</scope>
    <source>
        <strain evidence="1">R40</strain>
    </source>
</reference>
<accession>A0A8T0G5R8</accession>
<gene>
    <name evidence="1" type="ORF">KC19_12G010900</name>
</gene>
<evidence type="ECO:0000313" key="1">
    <source>
        <dbReference type="EMBL" id="KAG0553429.1"/>
    </source>
</evidence>
<proteinExistence type="predicted"/>
<comment type="caution">
    <text evidence="1">The sequence shown here is derived from an EMBL/GenBank/DDBJ whole genome shotgun (WGS) entry which is preliminary data.</text>
</comment>
<name>A0A8T0G5R8_CERPU</name>
<keyword evidence="2" id="KW-1185">Reference proteome</keyword>
<evidence type="ECO:0000313" key="2">
    <source>
        <dbReference type="Proteomes" id="UP000822688"/>
    </source>
</evidence>
<organism evidence="1 2">
    <name type="scientific">Ceratodon purpureus</name>
    <name type="common">Fire moss</name>
    <name type="synonym">Dicranum purpureum</name>
    <dbReference type="NCBI Taxonomy" id="3225"/>
    <lineage>
        <taxon>Eukaryota</taxon>
        <taxon>Viridiplantae</taxon>
        <taxon>Streptophyta</taxon>
        <taxon>Embryophyta</taxon>
        <taxon>Bryophyta</taxon>
        <taxon>Bryophytina</taxon>
        <taxon>Bryopsida</taxon>
        <taxon>Dicranidae</taxon>
        <taxon>Pseudoditrichales</taxon>
        <taxon>Ditrichaceae</taxon>
        <taxon>Ceratodon</taxon>
    </lineage>
</organism>
<sequence length="72" mass="8123">MYNIGEDNLIKPPCYVTSHPRSNLESVPRRSGYFEKACLTYSICGISQGKIFPLKIRLLKSRGISLQTFATN</sequence>
<dbReference type="AlphaFoldDB" id="A0A8T0G5R8"/>